<dbReference type="OrthoDB" id="10499946at2759"/>
<dbReference type="AlphaFoldDB" id="A0A9W4I2X3"/>
<organism evidence="1 2">
    <name type="scientific">Penicillium nalgiovense</name>
    <dbReference type="NCBI Taxonomy" id="60175"/>
    <lineage>
        <taxon>Eukaryota</taxon>
        <taxon>Fungi</taxon>
        <taxon>Dikarya</taxon>
        <taxon>Ascomycota</taxon>
        <taxon>Pezizomycotina</taxon>
        <taxon>Eurotiomycetes</taxon>
        <taxon>Eurotiomycetidae</taxon>
        <taxon>Eurotiales</taxon>
        <taxon>Aspergillaceae</taxon>
        <taxon>Penicillium</taxon>
    </lineage>
</organism>
<accession>A0A9W4I2X3</accession>
<dbReference type="Proteomes" id="UP001153461">
    <property type="component" value="Unassembled WGS sequence"/>
</dbReference>
<dbReference type="EMBL" id="CAJVNV010000444">
    <property type="protein sequence ID" value="CAG8202050.1"/>
    <property type="molecule type" value="Genomic_DNA"/>
</dbReference>
<sequence>MTGGFVDSVGFHPLTRGVTMLIESHKSGSANGFASTLSKCAALSDGHHGIWSRVI</sequence>
<gene>
    <name evidence="1" type="ORF">PNAL_LOCUS7523</name>
</gene>
<name>A0A9W4I2X3_PENNA</name>
<comment type="caution">
    <text evidence="1">The sequence shown here is derived from an EMBL/GenBank/DDBJ whole genome shotgun (WGS) entry which is preliminary data.</text>
</comment>
<evidence type="ECO:0000313" key="1">
    <source>
        <dbReference type="EMBL" id="CAG8202050.1"/>
    </source>
</evidence>
<protein>
    <submittedName>
        <fullName evidence="1">Uncharacterized protein</fullName>
    </submittedName>
</protein>
<evidence type="ECO:0000313" key="2">
    <source>
        <dbReference type="Proteomes" id="UP001153461"/>
    </source>
</evidence>
<proteinExistence type="predicted"/>
<reference evidence="1" key="1">
    <citation type="submission" date="2021-07" db="EMBL/GenBank/DDBJ databases">
        <authorList>
            <person name="Branca A.L. A."/>
        </authorList>
    </citation>
    <scope>NUCLEOTIDE SEQUENCE</scope>
</reference>